<proteinExistence type="predicted"/>
<feature type="signal peptide" evidence="1">
    <location>
        <begin position="1"/>
        <end position="16"/>
    </location>
</feature>
<organism evidence="2">
    <name type="scientific">Ixodes ricinus</name>
    <name type="common">Common tick</name>
    <name type="synonym">Acarus ricinus</name>
    <dbReference type="NCBI Taxonomy" id="34613"/>
    <lineage>
        <taxon>Eukaryota</taxon>
        <taxon>Metazoa</taxon>
        <taxon>Ecdysozoa</taxon>
        <taxon>Arthropoda</taxon>
        <taxon>Chelicerata</taxon>
        <taxon>Arachnida</taxon>
        <taxon>Acari</taxon>
        <taxon>Parasitiformes</taxon>
        <taxon>Ixodida</taxon>
        <taxon>Ixodoidea</taxon>
        <taxon>Ixodidae</taxon>
        <taxon>Ixodinae</taxon>
        <taxon>Ixodes</taxon>
    </lineage>
</organism>
<sequence length="95" mass="10807">MYLEMLLIVSVAVAHAGDVPALFIKKLLFRFLMFMQNYTLSLVRASSSAYIDKKQRVLLSGVRPTRVVLTMYVAPRVPRTFSQRCSSNVHPTFVL</sequence>
<protein>
    <submittedName>
        <fullName evidence="2">Putative secreted protein</fullName>
    </submittedName>
</protein>
<dbReference type="AlphaFoldDB" id="A0A6B0UEM2"/>
<evidence type="ECO:0000313" key="2">
    <source>
        <dbReference type="EMBL" id="MXU87245.1"/>
    </source>
</evidence>
<accession>A0A6B0UEM2</accession>
<dbReference type="EMBL" id="GIFC01005162">
    <property type="protein sequence ID" value="MXU87245.1"/>
    <property type="molecule type" value="Transcribed_RNA"/>
</dbReference>
<keyword evidence="1" id="KW-0732">Signal</keyword>
<feature type="chain" id="PRO_5025469878" evidence="1">
    <location>
        <begin position="17"/>
        <end position="95"/>
    </location>
</feature>
<evidence type="ECO:0000256" key="1">
    <source>
        <dbReference type="SAM" id="SignalP"/>
    </source>
</evidence>
<reference evidence="2" key="1">
    <citation type="submission" date="2019-12" db="EMBL/GenBank/DDBJ databases">
        <title>An insight into the sialome of adult female Ixodes ricinus ticks feeding for 6 days.</title>
        <authorList>
            <person name="Perner J."/>
            <person name="Ribeiro J.M.C."/>
        </authorList>
    </citation>
    <scope>NUCLEOTIDE SEQUENCE</scope>
    <source>
        <strain evidence="2">Semi-engorged</strain>
        <tissue evidence="2">Salivary glands</tissue>
    </source>
</reference>
<name>A0A6B0UEM2_IXORI</name>